<proteinExistence type="predicted"/>
<sequence>MLGLLLIPEMNHRTSWQNGRGREESS</sequence>
<dbReference type="AlphaFoldDB" id="A0A0A9C8Y3"/>
<reference evidence="1" key="1">
    <citation type="submission" date="2014-09" db="EMBL/GenBank/DDBJ databases">
        <authorList>
            <person name="Magalhaes I.L.F."/>
            <person name="Oliveira U."/>
            <person name="Santos F.R."/>
            <person name="Vidigal T.H.D.A."/>
            <person name="Brescovit A.D."/>
            <person name="Santos A.J."/>
        </authorList>
    </citation>
    <scope>NUCLEOTIDE SEQUENCE</scope>
    <source>
        <tissue evidence="1">Shoot tissue taken approximately 20 cm above the soil surface</tissue>
    </source>
</reference>
<accession>A0A0A9C8Y3</accession>
<name>A0A0A9C8Y3_ARUDO</name>
<organism evidence="1">
    <name type="scientific">Arundo donax</name>
    <name type="common">Giant reed</name>
    <name type="synonym">Donax arundinaceus</name>
    <dbReference type="NCBI Taxonomy" id="35708"/>
    <lineage>
        <taxon>Eukaryota</taxon>
        <taxon>Viridiplantae</taxon>
        <taxon>Streptophyta</taxon>
        <taxon>Embryophyta</taxon>
        <taxon>Tracheophyta</taxon>
        <taxon>Spermatophyta</taxon>
        <taxon>Magnoliopsida</taxon>
        <taxon>Liliopsida</taxon>
        <taxon>Poales</taxon>
        <taxon>Poaceae</taxon>
        <taxon>PACMAD clade</taxon>
        <taxon>Arundinoideae</taxon>
        <taxon>Arundineae</taxon>
        <taxon>Arundo</taxon>
    </lineage>
</organism>
<evidence type="ECO:0000313" key="1">
    <source>
        <dbReference type="EMBL" id="JAD72016.1"/>
    </source>
</evidence>
<dbReference type="EMBL" id="GBRH01225879">
    <property type="protein sequence ID" value="JAD72016.1"/>
    <property type="molecule type" value="Transcribed_RNA"/>
</dbReference>
<protein>
    <submittedName>
        <fullName evidence="1">Uncharacterized protein</fullName>
    </submittedName>
</protein>
<reference evidence="1" key="2">
    <citation type="journal article" date="2015" name="Data Brief">
        <title>Shoot transcriptome of the giant reed, Arundo donax.</title>
        <authorList>
            <person name="Barrero R.A."/>
            <person name="Guerrero F.D."/>
            <person name="Moolhuijzen P."/>
            <person name="Goolsby J.A."/>
            <person name="Tidwell J."/>
            <person name="Bellgard S.E."/>
            <person name="Bellgard M.I."/>
        </authorList>
    </citation>
    <scope>NUCLEOTIDE SEQUENCE</scope>
    <source>
        <tissue evidence="1">Shoot tissue taken approximately 20 cm above the soil surface</tissue>
    </source>
</reference>